<dbReference type="Pfam" id="PF05065">
    <property type="entry name" value="Phage_capsid"/>
    <property type="match status" value="1"/>
</dbReference>
<feature type="domain" description="Phage capsid-like C-terminal" evidence="3">
    <location>
        <begin position="112"/>
        <end position="359"/>
    </location>
</feature>
<evidence type="ECO:0000256" key="1">
    <source>
        <dbReference type="ARBA" id="ARBA00004328"/>
    </source>
</evidence>
<dbReference type="InterPro" id="IPR024455">
    <property type="entry name" value="Phage_capsid"/>
</dbReference>
<dbReference type="KEGG" id="saci:Sinac_4543"/>
<dbReference type="RefSeq" id="WP_015247840.1">
    <property type="nucleotide sequence ID" value="NC_019892.1"/>
</dbReference>
<name>L0DH76_SINAD</name>
<dbReference type="STRING" id="886293.Sinac_4543"/>
<dbReference type="InterPro" id="IPR054612">
    <property type="entry name" value="Phage_capsid-like_C"/>
</dbReference>
<dbReference type="SUPFAM" id="SSF56563">
    <property type="entry name" value="Major capsid protein gp5"/>
    <property type="match status" value="1"/>
</dbReference>
<evidence type="ECO:0000313" key="4">
    <source>
        <dbReference type="EMBL" id="AGA28724.1"/>
    </source>
</evidence>
<dbReference type="AlphaFoldDB" id="L0DH76"/>
<dbReference type="NCBIfam" id="TIGR01554">
    <property type="entry name" value="major_cap_HK97"/>
    <property type="match status" value="1"/>
</dbReference>
<dbReference type="Proteomes" id="UP000010798">
    <property type="component" value="Chromosome"/>
</dbReference>
<dbReference type="Gene3D" id="3.30.2400.10">
    <property type="entry name" value="Major capsid protein gp5"/>
    <property type="match status" value="1"/>
</dbReference>
<gene>
    <name evidence="4" type="ordered locus">Sinac_4543</name>
</gene>
<evidence type="ECO:0000259" key="3">
    <source>
        <dbReference type="Pfam" id="PF05065"/>
    </source>
</evidence>
<comment type="subcellular location">
    <subcellularLocation>
        <location evidence="1">Virion</location>
    </subcellularLocation>
</comment>
<dbReference type="OrthoDB" id="284781at2"/>
<evidence type="ECO:0000256" key="2">
    <source>
        <dbReference type="SAM" id="MobiDB-lite"/>
    </source>
</evidence>
<protein>
    <submittedName>
        <fullName evidence="4">Putative phage phi-C31 gp36 major capsid-like protein</fullName>
    </submittedName>
</protein>
<dbReference type="HOGENOM" id="CLU_754193_0_0_0"/>
<sequence length="367" mass="39094">MTPRLFTYSRPDQSEERSLPHHEPSQRGKYSLARALREARNHTNGVITGLEREVSDEIARRTGRNVRGFLVPWDVEVRALSTTTGAGGIPTILSGAMIDVLRAKMICGMLGAQVLPDLTGGKFAIPKKTATVSLGWLPEGGDAPTDEPVVDSQVLFTPHTTGAYVDVTRKAIDSIPNIDEVIIGDLLSAIAVEVDRGALNGLGNNNQPLGLAQNPGVAEVSFGANGGAPTLALLAAMEQTVGNANADIGKLAFATTPNGRLKLRTTEKVATSGKMLWTDSNTVLGYPAVASNQLPSNLTHGLGTGLSPIIFGNWSDLVIGLWGPVDILVNPYRFSTTGFTRYRGLQDVDVMLRHNESFAMAPDMVTT</sequence>
<accession>L0DH76</accession>
<dbReference type="eggNOG" id="COG4653">
    <property type="taxonomic scope" value="Bacteria"/>
</dbReference>
<feature type="region of interest" description="Disordered" evidence="2">
    <location>
        <begin position="1"/>
        <end position="27"/>
    </location>
</feature>
<reference evidence="4 5" key="1">
    <citation type="submission" date="2012-02" db="EMBL/GenBank/DDBJ databases">
        <title>Complete sequence of chromosome of Singulisphaera acidiphila DSM 18658.</title>
        <authorList>
            <consortium name="US DOE Joint Genome Institute (JGI-PGF)"/>
            <person name="Lucas S."/>
            <person name="Copeland A."/>
            <person name="Lapidus A."/>
            <person name="Glavina del Rio T."/>
            <person name="Dalin E."/>
            <person name="Tice H."/>
            <person name="Bruce D."/>
            <person name="Goodwin L."/>
            <person name="Pitluck S."/>
            <person name="Peters L."/>
            <person name="Ovchinnikova G."/>
            <person name="Chertkov O."/>
            <person name="Kyrpides N."/>
            <person name="Mavromatis K."/>
            <person name="Ivanova N."/>
            <person name="Brettin T."/>
            <person name="Detter J.C."/>
            <person name="Han C."/>
            <person name="Larimer F."/>
            <person name="Land M."/>
            <person name="Hauser L."/>
            <person name="Markowitz V."/>
            <person name="Cheng J.-F."/>
            <person name="Hugenholtz P."/>
            <person name="Woyke T."/>
            <person name="Wu D."/>
            <person name="Tindall B."/>
            <person name="Pomrenke H."/>
            <person name="Brambilla E."/>
            <person name="Klenk H.-P."/>
            <person name="Eisen J.A."/>
        </authorList>
    </citation>
    <scope>NUCLEOTIDE SEQUENCE [LARGE SCALE GENOMIC DNA]</scope>
    <source>
        <strain evidence="5">ATCC BAA-1392 / DSM 18658 / VKM B-2454 / MOB10</strain>
    </source>
</reference>
<keyword evidence="5" id="KW-1185">Reference proteome</keyword>
<feature type="compositionally biased region" description="Basic and acidic residues" evidence="2">
    <location>
        <begin position="12"/>
        <end position="26"/>
    </location>
</feature>
<proteinExistence type="predicted"/>
<dbReference type="EMBL" id="CP003364">
    <property type="protein sequence ID" value="AGA28724.1"/>
    <property type="molecule type" value="Genomic_DNA"/>
</dbReference>
<evidence type="ECO:0000313" key="5">
    <source>
        <dbReference type="Proteomes" id="UP000010798"/>
    </source>
</evidence>
<organism evidence="4 5">
    <name type="scientific">Singulisphaera acidiphila (strain ATCC BAA-1392 / DSM 18658 / VKM B-2454 / MOB10)</name>
    <dbReference type="NCBI Taxonomy" id="886293"/>
    <lineage>
        <taxon>Bacteria</taxon>
        <taxon>Pseudomonadati</taxon>
        <taxon>Planctomycetota</taxon>
        <taxon>Planctomycetia</taxon>
        <taxon>Isosphaerales</taxon>
        <taxon>Isosphaeraceae</taxon>
        <taxon>Singulisphaera</taxon>
    </lineage>
</organism>